<proteinExistence type="predicted"/>
<dbReference type="RefSeq" id="WP_136452563.1">
    <property type="nucleotide sequence ID" value="NZ_SSWH01000001.1"/>
</dbReference>
<evidence type="ECO:0000313" key="3">
    <source>
        <dbReference type="EMBL" id="THJ68461.1"/>
    </source>
</evidence>
<evidence type="ECO:0000313" key="4">
    <source>
        <dbReference type="Proteomes" id="UP000305233"/>
    </source>
</evidence>
<name>A0A4S5E9T6_9MICC</name>
<feature type="transmembrane region" description="Helical" evidence="1">
    <location>
        <begin position="55"/>
        <end position="73"/>
    </location>
</feature>
<dbReference type="OrthoDB" id="9808690at2"/>
<keyword evidence="4" id="KW-1185">Reference proteome</keyword>
<protein>
    <submittedName>
        <fullName evidence="3">DUF1648 domain-containing protein</fullName>
    </submittedName>
</protein>
<sequence>MARSTQHDEGREPVGDYVEALRHDVPFRDGTGVLHYPTMRSRPQPSFVLDPLHRFLLIGSVVAALGYTIWIIGRIPSMPAQIPLHFSADGSVDRYGSPWEILIPACILLATIIGLAILTRYPRIYNYGVGRVTEENIQAHYRNGVQMMIWATFSATVLHIAALGSIAGDWSIIPGIWFGLGLLLGSMTFFILRMLRL</sequence>
<keyword evidence="1" id="KW-1133">Transmembrane helix</keyword>
<feature type="transmembrane region" description="Helical" evidence="1">
    <location>
        <begin position="101"/>
        <end position="121"/>
    </location>
</feature>
<feature type="transmembrane region" description="Helical" evidence="1">
    <location>
        <begin position="147"/>
        <end position="166"/>
    </location>
</feature>
<evidence type="ECO:0000256" key="1">
    <source>
        <dbReference type="SAM" id="Phobius"/>
    </source>
</evidence>
<reference evidence="3 4" key="1">
    <citation type="submission" date="2019-04" db="EMBL/GenBank/DDBJ databases">
        <authorList>
            <person name="Liu Q."/>
            <person name="Xin Y.-H."/>
        </authorList>
    </citation>
    <scope>NUCLEOTIDE SEQUENCE [LARGE SCALE GENOMIC DNA]</scope>
    <source>
        <strain evidence="3 4">AM23</strain>
    </source>
</reference>
<dbReference type="AlphaFoldDB" id="A0A4S5E9T6"/>
<keyword evidence="1" id="KW-0812">Transmembrane</keyword>
<feature type="transmembrane region" description="Helical" evidence="1">
    <location>
        <begin position="172"/>
        <end position="192"/>
    </location>
</feature>
<dbReference type="Pfam" id="PF07853">
    <property type="entry name" value="DUF1648"/>
    <property type="match status" value="1"/>
</dbReference>
<dbReference type="InterPro" id="IPR012867">
    <property type="entry name" value="DUF1648"/>
</dbReference>
<comment type="caution">
    <text evidence="3">The sequence shown here is derived from an EMBL/GenBank/DDBJ whole genome shotgun (WGS) entry which is preliminary data.</text>
</comment>
<evidence type="ECO:0000259" key="2">
    <source>
        <dbReference type="Pfam" id="PF07853"/>
    </source>
</evidence>
<dbReference type="Proteomes" id="UP000305233">
    <property type="component" value="Unassembled WGS sequence"/>
</dbReference>
<feature type="domain" description="DUF1648" evidence="2">
    <location>
        <begin position="66"/>
        <end position="108"/>
    </location>
</feature>
<keyword evidence="1" id="KW-0472">Membrane</keyword>
<organism evidence="3 4">
    <name type="scientific">Arthrobacter echini</name>
    <dbReference type="NCBI Taxonomy" id="1529066"/>
    <lineage>
        <taxon>Bacteria</taxon>
        <taxon>Bacillati</taxon>
        <taxon>Actinomycetota</taxon>
        <taxon>Actinomycetes</taxon>
        <taxon>Micrococcales</taxon>
        <taxon>Micrococcaceae</taxon>
        <taxon>Arthrobacter</taxon>
    </lineage>
</organism>
<accession>A0A4S5E9T6</accession>
<dbReference type="EMBL" id="SSWH01000001">
    <property type="protein sequence ID" value="THJ68461.1"/>
    <property type="molecule type" value="Genomic_DNA"/>
</dbReference>
<gene>
    <name evidence="3" type="ORF">E8P82_00655</name>
</gene>